<evidence type="ECO:0000313" key="2">
    <source>
        <dbReference type="Proteomes" id="UP000807342"/>
    </source>
</evidence>
<name>A0A9P5X042_9AGAR</name>
<reference evidence="1" key="1">
    <citation type="submission" date="2020-11" db="EMBL/GenBank/DDBJ databases">
        <authorList>
            <consortium name="DOE Joint Genome Institute"/>
            <person name="Ahrendt S."/>
            <person name="Riley R."/>
            <person name="Andreopoulos W."/>
            <person name="Labutti K."/>
            <person name="Pangilinan J."/>
            <person name="Ruiz-Duenas F.J."/>
            <person name="Barrasa J.M."/>
            <person name="Sanchez-Garcia M."/>
            <person name="Camarero S."/>
            <person name="Miyauchi S."/>
            <person name="Serrano A."/>
            <person name="Linde D."/>
            <person name="Babiker R."/>
            <person name="Drula E."/>
            <person name="Ayuso-Fernandez I."/>
            <person name="Pacheco R."/>
            <person name="Padilla G."/>
            <person name="Ferreira P."/>
            <person name="Barriuso J."/>
            <person name="Kellner H."/>
            <person name="Castanera R."/>
            <person name="Alfaro M."/>
            <person name="Ramirez L."/>
            <person name="Pisabarro A.G."/>
            <person name="Kuo A."/>
            <person name="Tritt A."/>
            <person name="Lipzen A."/>
            <person name="He G."/>
            <person name="Yan M."/>
            <person name="Ng V."/>
            <person name="Cullen D."/>
            <person name="Martin F."/>
            <person name="Rosso M.-N."/>
            <person name="Henrissat B."/>
            <person name="Hibbett D."/>
            <person name="Martinez A.T."/>
            <person name="Grigoriev I.V."/>
        </authorList>
    </citation>
    <scope>NUCLEOTIDE SEQUENCE</scope>
    <source>
        <strain evidence="1">MF-IS2</strain>
    </source>
</reference>
<evidence type="ECO:0000313" key="1">
    <source>
        <dbReference type="EMBL" id="KAF9442063.1"/>
    </source>
</evidence>
<proteinExistence type="predicted"/>
<comment type="caution">
    <text evidence="1">The sequence shown here is derived from an EMBL/GenBank/DDBJ whole genome shotgun (WGS) entry which is preliminary data.</text>
</comment>
<organism evidence="1 2">
    <name type="scientific">Macrolepiota fuliginosa MF-IS2</name>
    <dbReference type="NCBI Taxonomy" id="1400762"/>
    <lineage>
        <taxon>Eukaryota</taxon>
        <taxon>Fungi</taxon>
        <taxon>Dikarya</taxon>
        <taxon>Basidiomycota</taxon>
        <taxon>Agaricomycotina</taxon>
        <taxon>Agaricomycetes</taxon>
        <taxon>Agaricomycetidae</taxon>
        <taxon>Agaricales</taxon>
        <taxon>Agaricineae</taxon>
        <taxon>Agaricaceae</taxon>
        <taxon>Macrolepiota</taxon>
    </lineage>
</organism>
<keyword evidence="2" id="KW-1185">Reference proteome</keyword>
<dbReference type="EMBL" id="MU151714">
    <property type="protein sequence ID" value="KAF9442063.1"/>
    <property type="molecule type" value="Genomic_DNA"/>
</dbReference>
<dbReference type="AlphaFoldDB" id="A0A9P5X042"/>
<accession>A0A9P5X042</accession>
<gene>
    <name evidence="1" type="ORF">P691DRAFT_849762</name>
</gene>
<sequence length="151" mass="17505">MPALRMLTRYHSEGTLELLRCLPSLEVLEITYGTLSLGPLSTFMTSLAWEETNGIVSHLKELTVYVSEIGKPWDSKLPVLNAMIQMLESRRSMRLHQCSPLEKFSLIIDRYSAITDRWKRSHQESFRRLIQDGLELVMMEAETFPVQFDVE</sequence>
<protein>
    <submittedName>
        <fullName evidence="1">Uncharacterized protein</fullName>
    </submittedName>
</protein>
<dbReference type="Proteomes" id="UP000807342">
    <property type="component" value="Unassembled WGS sequence"/>
</dbReference>